<dbReference type="InterPro" id="IPR003675">
    <property type="entry name" value="Rce1/LyrA-like_dom"/>
</dbReference>
<sequence>MIAQMKKKYILIQLCAVLILLVLPTLTVSSSGQMSAIFSFSFFSLVQLFLALILDAEWRIFLKPREVPARKNFFSVILNHLQWTSITIGLLMFTYAAITVLSLFLPQLLSHSDQNLQNISPGITNILFLIINVFCASYYEEVIYRQTVPESLLSFTENKYIKILFELLTLMLFALGHLYLGIAAVANAFICGIFLRLCRIKTGSVSSGTAAHFIYNMTLFIFILLS</sequence>
<keyword evidence="1" id="KW-1133">Transmembrane helix</keyword>
<evidence type="ECO:0000256" key="1">
    <source>
        <dbReference type="SAM" id="Phobius"/>
    </source>
</evidence>
<dbReference type="AlphaFoldDB" id="A0A7M1XKM6"/>
<feature type="transmembrane region" description="Helical" evidence="1">
    <location>
        <begin position="164"/>
        <end position="195"/>
    </location>
</feature>
<keyword evidence="3" id="KW-0645">Protease</keyword>
<feature type="transmembrane region" description="Helical" evidence="1">
    <location>
        <begin position="83"/>
        <end position="105"/>
    </location>
</feature>
<gene>
    <name evidence="3" type="ORF">DYE49_06100</name>
</gene>
<dbReference type="GO" id="GO:0004175">
    <property type="term" value="F:endopeptidase activity"/>
    <property type="evidence" value="ECO:0007669"/>
    <property type="project" value="UniProtKB-ARBA"/>
</dbReference>
<feature type="transmembrane region" description="Helical" evidence="1">
    <location>
        <begin position="207"/>
        <end position="225"/>
    </location>
</feature>
<evidence type="ECO:0000259" key="2">
    <source>
        <dbReference type="Pfam" id="PF02517"/>
    </source>
</evidence>
<proteinExistence type="predicted"/>
<dbReference type="EMBL" id="CP031517">
    <property type="protein sequence ID" value="QOS40047.1"/>
    <property type="molecule type" value="Genomic_DNA"/>
</dbReference>
<keyword evidence="3" id="KW-0378">Hydrolase</keyword>
<evidence type="ECO:0000313" key="4">
    <source>
        <dbReference type="Proteomes" id="UP000593591"/>
    </source>
</evidence>
<dbReference type="Proteomes" id="UP000593591">
    <property type="component" value="Chromosome"/>
</dbReference>
<protein>
    <submittedName>
        <fullName evidence="3">CPBP family intramembrane metalloprotease</fullName>
    </submittedName>
</protein>
<feature type="transmembrane region" description="Helical" evidence="1">
    <location>
        <begin position="39"/>
        <end position="62"/>
    </location>
</feature>
<evidence type="ECO:0000313" key="3">
    <source>
        <dbReference type="EMBL" id="QOS40047.1"/>
    </source>
</evidence>
<dbReference type="KEGG" id="trc:DYE49_06100"/>
<feature type="domain" description="CAAX prenyl protease 2/Lysostaphin resistance protein A-like" evidence="2">
    <location>
        <begin position="125"/>
        <end position="217"/>
    </location>
</feature>
<accession>A0A7M1XKM6</accession>
<keyword evidence="1" id="KW-0472">Membrane</keyword>
<dbReference type="Pfam" id="PF02517">
    <property type="entry name" value="Rce1-like"/>
    <property type="match status" value="1"/>
</dbReference>
<dbReference type="GO" id="GO:0006508">
    <property type="term" value="P:proteolysis"/>
    <property type="evidence" value="ECO:0007669"/>
    <property type="project" value="UniProtKB-KW"/>
</dbReference>
<dbReference type="GO" id="GO:0008237">
    <property type="term" value="F:metallopeptidase activity"/>
    <property type="evidence" value="ECO:0007669"/>
    <property type="project" value="UniProtKB-KW"/>
</dbReference>
<reference evidence="3 4" key="1">
    <citation type="submission" date="2018-08" db="EMBL/GenBank/DDBJ databases">
        <title>The first complete genome of Treponema rectale (CHPAT), a commensal spirochete of the bovine rectum.</title>
        <authorList>
            <person name="Staton G.J."/>
            <person name="Clegg S.R."/>
            <person name="Carter S.D."/>
            <person name="Radford A.D."/>
            <person name="Darby A."/>
            <person name="Hall N."/>
            <person name="Birtles R.J."/>
            <person name="Evans N.J."/>
        </authorList>
    </citation>
    <scope>NUCLEOTIDE SEQUENCE [LARGE SCALE GENOMIC DNA]</scope>
    <source>
        <strain evidence="3 4">CHPA</strain>
    </source>
</reference>
<feature type="transmembrane region" description="Helical" evidence="1">
    <location>
        <begin position="125"/>
        <end position="144"/>
    </location>
</feature>
<name>A0A7M1XKM6_9SPIR</name>
<organism evidence="3 4">
    <name type="scientific">Treponema rectale</name>
    <dbReference type="NCBI Taxonomy" id="744512"/>
    <lineage>
        <taxon>Bacteria</taxon>
        <taxon>Pseudomonadati</taxon>
        <taxon>Spirochaetota</taxon>
        <taxon>Spirochaetia</taxon>
        <taxon>Spirochaetales</taxon>
        <taxon>Treponemataceae</taxon>
        <taxon>Treponema</taxon>
    </lineage>
</organism>
<keyword evidence="1" id="KW-0812">Transmembrane</keyword>
<dbReference type="GO" id="GO:0080120">
    <property type="term" value="P:CAAX-box protein maturation"/>
    <property type="evidence" value="ECO:0007669"/>
    <property type="project" value="UniProtKB-ARBA"/>
</dbReference>
<keyword evidence="3" id="KW-0482">Metalloprotease</keyword>